<dbReference type="SUPFAM" id="SSF55729">
    <property type="entry name" value="Acyl-CoA N-acyltransferases (Nat)"/>
    <property type="match status" value="1"/>
</dbReference>
<accession>A0ABY6HFT0</accession>
<organism evidence="1 2">
    <name type="scientific">Acetobacterium wieringae</name>
    <dbReference type="NCBI Taxonomy" id="52694"/>
    <lineage>
        <taxon>Bacteria</taxon>
        <taxon>Bacillati</taxon>
        <taxon>Bacillota</taxon>
        <taxon>Clostridia</taxon>
        <taxon>Eubacteriales</taxon>
        <taxon>Eubacteriaceae</taxon>
        <taxon>Acetobacterium</taxon>
    </lineage>
</organism>
<reference evidence="1" key="1">
    <citation type="submission" date="2021-11" db="EMBL/GenBank/DDBJ databases">
        <title>Isoprene-degrading acetogen.</title>
        <authorList>
            <person name="Yang Y."/>
            <person name="Jin H."/>
            <person name="Yan J."/>
        </authorList>
    </citation>
    <scope>NUCLEOTIDE SEQUENCE</scope>
    <source>
        <strain evidence="1">Berkeley</strain>
    </source>
</reference>
<dbReference type="Gene3D" id="3.40.630.30">
    <property type="match status" value="1"/>
</dbReference>
<keyword evidence="2" id="KW-1185">Reference proteome</keyword>
<proteinExistence type="predicted"/>
<sequence>MELELSKQIRLISSDVIEGNKEFDCGDQIFNKYLFEKAIDDFEAVTYLFLDNTDSSKIAGYFSLSCSCIVVESCNSKTQYPAVEISMLALDKKYHKRAYQKEVSSEYCCNYSDILISTAIDTIRILTATICGATHITLYSVDNEKALNLYRRNGFDDYAESFFKKSNFYSQMCVPLFFEM</sequence>
<evidence type="ECO:0000313" key="1">
    <source>
        <dbReference type="EMBL" id="UYO62413.1"/>
    </source>
</evidence>
<name>A0ABY6HFT0_9FIRM</name>
<evidence type="ECO:0008006" key="3">
    <source>
        <dbReference type="Google" id="ProtNLM"/>
    </source>
</evidence>
<protein>
    <recommendedName>
        <fullName evidence="3">GNAT family N-acetyltransferase</fullName>
    </recommendedName>
</protein>
<dbReference type="Proteomes" id="UP001163550">
    <property type="component" value="Chromosome"/>
</dbReference>
<gene>
    <name evidence="1" type="ORF">LNN31_16735</name>
</gene>
<dbReference type="EMBL" id="CP087994">
    <property type="protein sequence ID" value="UYO62413.1"/>
    <property type="molecule type" value="Genomic_DNA"/>
</dbReference>
<dbReference type="InterPro" id="IPR016181">
    <property type="entry name" value="Acyl_CoA_acyltransferase"/>
</dbReference>
<dbReference type="RefSeq" id="WP_228881645.1">
    <property type="nucleotide sequence ID" value="NZ_CABIIK010000037.1"/>
</dbReference>
<evidence type="ECO:0000313" key="2">
    <source>
        <dbReference type="Proteomes" id="UP001163550"/>
    </source>
</evidence>